<evidence type="ECO:0000313" key="2">
    <source>
        <dbReference type="EMBL" id="QMT02748.1"/>
    </source>
</evidence>
<name>A0A7D7QZ41_9ACTN</name>
<accession>A0A7D7QZ41</accession>
<dbReference type="InterPro" id="IPR011032">
    <property type="entry name" value="GroES-like_sf"/>
</dbReference>
<dbReference type="SUPFAM" id="SSF51735">
    <property type="entry name" value="NAD(P)-binding Rossmann-fold domains"/>
    <property type="match status" value="1"/>
</dbReference>
<proteinExistence type="predicted"/>
<dbReference type="KEGG" id="gji:H1R19_06320"/>
<dbReference type="InterPro" id="IPR052711">
    <property type="entry name" value="Zinc_ADH-like"/>
</dbReference>
<dbReference type="InterPro" id="IPR013149">
    <property type="entry name" value="ADH-like_C"/>
</dbReference>
<evidence type="ECO:0000259" key="1">
    <source>
        <dbReference type="SMART" id="SM00829"/>
    </source>
</evidence>
<dbReference type="InterPro" id="IPR013154">
    <property type="entry name" value="ADH-like_N"/>
</dbReference>
<dbReference type="Gene3D" id="3.90.180.10">
    <property type="entry name" value="Medium-chain alcohol dehydrogenases, catalytic domain"/>
    <property type="match status" value="1"/>
</dbReference>
<dbReference type="SUPFAM" id="SSF50129">
    <property type="entry name" value="GroES-like"/>
    <property type="match status" value="1"/>
</dbReference>
<reference evidence="3" key="1">
    <citation type="submission" date="2020-07" db="EMBL/GenBank/DDBJ databases">
        <title>novel species isolated from the respiratory tract of Marmot.</title>
        <authorList>
            <person name="Zhang G."/>
        </authorList>
    </citation>
    <scope>NUCLEOTIDE SEQUENCE [LARGE SCALE GENOMIC DNA]</scope>
    <source>
        <strain evidence="3">686</strain>
    </source>
</reference>
<dbReference type="Pfam" id="PF08240">
    <property type="entry name" value="ADH_N"/>
    <property type="match status" value="1"/>
</dbReference>
<sequence length="314" mass="33179">MLSVYAVGASPTDPMSALEIGERPEPARREGWTTVEVKAASLNHHDIWALKGIGLPASRLPMILGSDGAGLDESGRRVIIHPVIDDGSTRSVLSERFNGTFASFVSVPTGNLIELPNTISFEEAACLPTAWLTAYRMLFERAKIGSDDLVLVQGASGGLSTALIMLAKASGARVWVTGTSAEARRFAADIGAEATFEVNARLPQHVDVVMDSVGAATWNHSLKCLRAGGTMVVPGATTGYEATINIALVFAKQLTIVGSSMGSLEQLADLTEFCSVNQIRPPVAATYSLGKADRGFLDMIDGRIRGKVVFTASS</sequence>
<evidence type="ECO:0000313" key="3">
    <source>
        <dbReference type="Proteomes" id="UP000515663"/>
    </source>
</evidence>
<dbReference type="AlphaFoldDB" id="A0A7D7QZ41"/>
<gene>
    <name evidence="2" type="ORF">H1R19_06320</name>
</gene>
<keyword evidence="3" id="KW-1185">Reference proteome</keyword>
<organism evidence="2 3">
    <name type="scientific">Gordonia jinghuaiqii</name>
    <dbReference type="NCBI Taxonomy" id="2758710"/>
    <lineage>
        <taxon>Bacteria</taxon>
        <taxon>Bacillati</taxon>
        <taxon>Actinomycetota</taxon>
        <taxon>Actinomycetes</taxon>
        <taxon>Mycobacteriales</taxon>
        <taxon>Gordoniaceae</taxon>
        <taxon>Gordonia</taxon>
    </lineage>
</organism>
<dbReference type="Pfam" id="PF00107">
    <property type="entry name" value="ADH_zinc_N"/>
    <property type="match status" value="1"/>
</dbReference>
<dbReference type="InterPro" id="IPR020843">
    <property type="entry name" value="ER"/>
</dbReference>
<dbReference type="RefSeq" id="WP_219850961.1">
    <property type="nucleotide sequence ID" value="NZ_CP059491.1"/>
</dbReference>
<dbReference type="PANTHER" id="PTHR45033:SF3">
    <property type="entry name" value="DEHYDROGENASE, PUTATIVE (AFU_ORTHOLOGUE AFUA_2G13270)-RELATED"/>
    <property type="match status" value="1"/>
</dbReference>
<dbReference type="PANTHER" id="PTHR45033">
    <property type="match status" value="1"/>
</dbReference>
<dbReference type="EMBL" id="CP059491">
    <property type="protein sequence ID" value="QMT02748.1"/>
    <property type="molecule type" value="Genomic_DNA"/>
</dbReference>
<dbReference type="InterPro" id="IPR036291">
    <property type="entry name" value="NAD(P)-bd_dom_sf"/>
</dbReference>
<dbReference type="GO" id="GO:0016491">
    <property type="term" value="F:oxidoreductase activity"/>
    <property type="evidence" value="ECO:0007669"/>
    <property type="project" value="InterPro"/>
</dbReference>
<dbReference type="Proteomes" id="UP000515663">
    <property type="component" value="Chromosome"/>
</dbReference>
<protein>
    <submittedName>
        <fullName evidence="2">Zinc-binding dehydrogenase</fullName>
    </submittedName>
</protein>
<feature type="domain" description="Enoyl reductase (ER)" evidence="1">
    <location>
        <begin position="13"/>
        <end position="310"/>
    </location>
</feature>
<dbReference type="SMART" id="SM00829">
    <property type="entry name" value="PKS_ER"/>
    <property type="match status" value="1"/>
</dbReference>